<accession>A0A1H6U0F7</accession>
<evidence type="ECO:0000256" key="1">
    <source>
        <dbReference type="SAM" id="SignalP"/>
    </source>
</evidence>
<dbReference type="STRING" id="408657.SAMN04487995_2335"/>
<evidence type="ECO:0008006" key="4">
    <source>
        <dbReference type="Google" id="ProtNLM"/>
    </source>
</evidence>
<feature type="signal peptide" evidence="1">
    <location>
        <begin position="1"/>
        <end position="21"/>
    </location>
</feature>
<dbReference type="AlphaFoldDB" id="A0A1H6U0F7"/>
<evidence type="ECO:0000313" key="2">
    <source>
        <dbReference type="EMBL" id="SEI81462.1"/>
    </source>
</evidence>
<feature type="chain" id="PRO_5011674279" description="Outer membrane protein beta-barrel domain-containing protein" evidence="1">
    <location>
        <begin position="22"/>
        <end position="220"/>
    </location>
</feature>
<gene>
    <name evidence="2" type="ORF">SAMN04487995_2335</name>
</gene>
<keyword evidence="1" id="KW-0732">Signal</keyword>
<dbReference type="RefSeq" id="WP_090335310.1">
    <property type="nucleotide sequence ID" value="NZ_FNXY01000003.1"/>
</dbReference>
<reference evidence="2 3" key="1">
    <citation type="submission" date="2016-10" db="EMBL/GenBank/DDBJ databases">
        <authorList>
            <person name="de Groot N.N."/>
        </authorList>
    </citation>
    <scope>NUCLEOTIDE SEQUENCE [LARGE SCALE GENOMIC DNA]</scope>
    <source>
        <strain evidence="2 3">DSM 19938</strain>
    </source>
</reference>
<dbReference type="Proteomes" id="UP000199532">
    <property type="component" value="Unassembled WGS sequence"/>
</dbReference>
<sequence length="220" mass="24821">MKKTLLFGIVSLLWLSLPVKAQLEKGTKYVAATINFRGTHQAIDYTPSVSANNSKYDAFNLNPSFQYGKFVKENRMIGIGFGTSMAFSKNQSSYAGQDFVYKGNNIAYNLSPYIRHYKSLSPKWAIFLNSSLSLSYIHLRYSSNDEVTKTDGYAAGVYLTPGISYWITPRFALETDLNFLSLSAGYNHMPTSKNVFFNSIVTTNLTSYFAVRASWYLQKN</sequence>
<dbReference type="OrthoDB" id="945117at2"/>
<protein>
    <recommendedName>
        <fullName evidence="4">Outer membrane protein beta-barrel domain-containing protein</fullName>
    </recommendedName>
</protein>
<name>A0A1H6U0F7_9BACT</name>
<proteinExistence type="predicted"/>
<organism evidence="2 3">
    <name type="scientific">Dyadobacter koreensis</name>
    <dbReference type="NCBI Taxonomy" id="408657"/>
    <lineage>
        <taxon>Bacteria</taxon>
        <taxon>Pseudomonadati</taxon>
        <taxon>Bacteroidota</taxon>
        <taxon>Cytophagia</taxon>
        <taxon>Cytophagales</taxon>
        <taxon>Spirosomataceae</taxon>
        <taxon>Dyadobacter</taxon>
    </lineage>
</organism>
<dbReference type="EMBL" id="FNXY01000003">
    <property type="protein sequence ID" value="SEI81462.1"/>
    <property type="molecule type" value="Genomic_DNA"/>
</dbReference>
<evidence type="ECO:0000313" key="3">
    <source>
        <dbReference type="Proteomes" id="UP000199532"/>
    </source>
</evidence>
<keyword evidence="3" id="KW-1185">Reference proteome</keyword>